<reference evidence="10" key="1">
    <citation type="submission" date="2018-09" db="EMBL/GenBank/DDBJ databases">
        <authorList>
            <person name="Zhu H."/>
        </authorList>
    </citation>
    <scope>NUCLEOTIDE SEQUENCE [LARGE SCALE GENOMIC DNA]</scope>
    <source>
        <strain evidence="10">K1W22B-1</strain>
    </source>
</reference>
<evidence type="ECO:0000256" key="2">
    <source>
        <dbReference type="ARBA" id="ARBA00010157"/>
    </source>
</evidence>
<dbReference type="InterPro" id="IPR050545">
    <property type="entry name" value="Mycobact_MmpL"/>
</dbReference>
<dbReference type="PANTHER" id="PTHR33406:SF11">
    <property type="entry name" value="MEMBRANE PROTEIN SCO6666-RELATED"/>
    <property type="match status" value="1"/>
</dbReference>
<evidence type="ECO:0000256" key="5">
    <source>
        <dbReference type="ARBA" id="ARBA00022989"/>
    </source>
</evidence>
<keyword evidence="10" id="KW-1185">Reference proteome</keyword>
<sequence>MATLLYRLGRTAYRRWPFFLVGWLLVIAAVGGVAATKSQPFSDAFTIPGLESVEAAETIPELMDGEQSPMEAASIEVVVAAPKGATLTEAKYADGVAELASALGKLDNVPDQIPVIWTAAQAKELAPAMAEAMSTPEAAVTPAQAEQMLLAQIEAQPSLSEDGRIGLLSTQFDVETIADVTPAMQQEVIDTVEQVADETGLQVEVRGAGMQTQGAINATAELVGIGVALVVLALTFGAFMAAGLPIVTALIGVALGSVGITALTAFTDLPSSTPMLGMMIGLAVGIDYTLFILARYRSELEHTDDRQEAVGIAVGTAGSAVVFAGLTVIIALAGLTVIGIPFMGWMGIGAAITVAVAVLVALTFLPALLGVLKSKAFGGTFRRYRPAREEDGRIVNNGVRWARLVGKRPVAVVVLVVVALGALALPFTSLKLGMPGDNTAPVESSRYQAVKLIEEGFGPGRLDPMMLIVDARKSDGDAASKQAAYAKVVDWVGSLDGVARVVAQPGTDKGAIILVEPETAPDDDATQTLLDNIRAGEPELENELGVDLAVTGTQPVMADISEKLNSALVPYLALVIGLAFILLMLVFRSLLVPLTATLGFLLSVLATLGATVAVFQEGAFGLFPPQPIVSFIPIFLIGIVFGLAMDYQVFLVTRMREAHVHGMTTREAVVDGFRNSARVVTAAAIIMAAVFSGFILMDDVIIKSLGFALAVAVLIDAFVVRMALIPALMYLMGEKAWYLPKWLDRILPNVDVEGEGLQRLRHSAGDGGDDLDADERELVSV</sequence>
<keyword evidence="3" id="KW-1003">Cell membrane</keyword>
<dbReference type="EMBL" id="QYRP01000002">
    <property type="protein sequence ID" value="RJS45500.1"/>
    <property type="molecule type" value="Genomic_DNA"/>
</dbReference>
<feature type="transmembrane region" description="Helical" evidence="7">
    <location>
        <begin position="246"/>
        <end position="266"/>
    </location>
</feature>
<evidence type="ECO:0000256" key="6">
    <source>
        <dbReference type="ARBA" id="ARBA00023136"/>
    </source>
</evidence>
<comment type="caution">
    <text evidence="9">The sequence shown here is derived from an EMBL/GenBank/DDBJ whole genome shotgun (WGS) entry which is preliminary data.</text>
</comment>
<feature type="transmembrane region" description="Helical" evidence="7">
    <location>
        <begin position="594"/>
        <end position="616"/>
    </location>
</feature>
<evidence type="ECO:0000256" key="4">
    <source>
        <dbReference type="ARBA" id="ARBA00022692"/>
    </source>
</evidence>
<dbReference type="AlphaFoldDB" id="A0A3A5HBT3"/>
<name>A0A3A5HBT3_9ACTN</name>
<dbReference type="InterPro" id="IPR000731">
    <property type="entry name" value="SSD"/>
</dbReference>
<dbReference type="InterPro" id="IPR004869">
    <property type="entry name" value="MMPL_dom"/>
</dbReference>
<feature type="transmembrane region" description="Helical" evidence="7">
    <location>
        <begin position="568"/>
        <end position="587"/>
    </location>
</feature>
<proteinExistence type="inferred from homology"/>
<dbReference type="RefSeq" id="WP_120059399.1">
    <property type="nucleotide sequence ID" value="NZ_QYRP01000002.1"/>
</dbReference>
<dbReference type="GO" id="GO:0005886">
    <property type="term" value="C:plasma membrane"/>
    <property type="evidence" value="ECO:0007669"/>
    <property type="project" value="UniProtKB-SubCell"/>
</dbReference>
<feature type="transmembrane region" description="Helical" evidence="7">
    <location>
        <begin position="679"/>
        <end position="697"/>
    </location>
</feature>
<feature type="transmembrane region" description="Helical" evidence="7">
    <location>
        <begin position="628"/>
        <end position="647"/>
    </location>
</feature>
<evidence type="ECO:0000256" key="7">
    <source>
        <dbReference type="SAM" id="Phobius"/>
    </source>
</evidence>
<dbReference type="PROSITE" id="PS50156">
    <property type="entry name" value="SSD"/>
    <property type="match status" value="1"/>
</dbReference>
<evidence type="ECO:0000313" key="9">
    <source>
        <dbReference type="EMBL" id="RJS45500.1"/>
    </source>
</evidence>
<evidence type="ECO:0000256" key="3">
    <source>
        <dbReference type="ARBA" id="ARBA00022475"/>
    </source>
</evidence>
<feature type="transmembrane region" description="Helical" evidence="7">
    <location>
        <begin position="278"/>
        <end position="297"/>
    </location>
</feature>
<feature type="transmembrane region" description="Helical" evidence="7">
    <location>
        <begin position="348"/>
        <end position="372"/>
    </location>
</feature>
<feature type="transmembrane region" description="Helical" evidence="7">
    <location>
        <begin position="709"/>
        <end position="731"/>
    </location>
</feature>
<dbReference type="SUPFAM" id="SSF82866">
    <property type="entry name" value="Multidrug efflux transporter AcrB transmembrane domain"/>
    <property type="match status" value="2"/>
</dbReference>
<keyword evidence="4 7" id="KW-0812">Transmembrane</keyword>
<keyword evidence="6 7" id="KW-0472">Membrane</keyword>
<evidence type="ECO:0000313" key="10">
    <source>
        <dbReference type="Proteomes" id="UP000276542"/>
    </source>
</evidence>
<comment type="similarity">
    <text evidence="2">Belongs to the resistance-nodulation-cell division (RND) (TC 2.A.6) family. MmpL subfamily.</text>
</comment>
<dbReference type="Gene3D" id="1.20.1640.10">
    <property type="entry name" value="Multidrug efflux transporter AcrB transmembrane domain"/>
    <property type="match status" value="2"/>
</dbReference>
<dbReference type="PANTHER" id="PTHR33406">
    <property type="entry name" value="MEMBRANE PROTEIN MJ1562-RELATED"/>
    <property type="match status" value="1"/>
</dbReference>
<protein>
    <submittedName>
        <fullName evidence="9">MMPL family transporter</fullName>
    </submittedName>
</protein>
<comment type="subcellular location">
    <subcellularLocation>
        <location evidence="1">Cell membrane</location>
        <topology evidence="1">Multi-pass membrane protein</topology>
    </subcellularLocation>
</comment>
<gene>
    <name evidence="9" type="ORF">D4739_04205</name>
</gene>
<evidence type="ECO:0000256" key="1">
    <source>
        <dbReference type="ARBA" id="ARBA00004651"/>
    </source>
</evidence>
<dbReference type="Proteomes" id="UP000276542">
    <property type="component" value="Unassembled WGS sequence"/>
</dbReference>
<dbReference type="Pfam" id="PF03176">
    <property type="entry name" value="MMPL"/>
    <property type="match status" value="2"/>
</dbReference>
<keyword evidence="5 7" id="KW-1133">Transmembrane helix</keyword>
<feature type="transmembrane region" description="Helical" evidence="7">
    <location>
        <begin position="410"/>
        <end position="428"/>
    </location>
</feature>
<feature type="transmembrane region" description="Helical" evidence="7">
    <location>
        <begin position="309"/>
        <end position="342"/>
    </location>
</feature>
<organism evidence="9 10">
    <name type="scientific">Nocardioides cavernaquae</name>
    <dbReference type="NCBI Taxonomy" id="2321396"/>
    <lineage>
        <taxon>Bacteria</taxon>
        <taxon>Bacillati</taxon>
        <taxon>Actinomycetota</taxon>
        <taxon>Actinomycetes</taxon>
        <taxon>Propionibacteriales</taxon>
        <taxon>Nocardioidaceae</taxon>
        <taxon>Nocardioides</taxon>
    </lineage>
</organism>
<dbReference type="OrthoDB" id="7051771at2"/>
<evidence type="ECO:0000259" key="8">
    <source>
        <dbReference type="PROSITE" id="PS50156"/>
    </source>
</evidence>
<feature type="transmembrane region" description="Helical" evidence="7">
    <location>
        <begin position="222"/>
        <end position="239"/>
    </location>
</feature>
<feature type="domain" description="SSD" evidence="8">
    <location>
        <begin position="242"/>
        <end position="371"/>
    </location>
</feature>
<accession>A0A3A5HBT3</accession>